<dbReference type="GO" id="GO:0003678">
    <property type="term" value="F:DNA helicase activity"/>
    <property type="evidence" value="ECO:0007669"/>
    <property type="project" value="UniProtKB-ARBA"/>
</dbReference>
<dbReference type="Proteomes" id="UP000248916">
    <property type="component" value="Unassembled WGS sequence"/>
</dbReference>
<dbReference type="InterPro" id="IPR027417">
    <property type="entry name" value="P-loop_NTPase"/>
</dbReference>
<organism evidence="4 5">
    <name type="scientific">Palleronia aestuarii</name>
    <dbReference type="NCBI Taxonomy" id="568105"/>
    <lineage>
        <taxon>Bacteria</taxon>
        <taxon>Pseudomonadati</taxon>
        <taxon>Pseudomonadota</taxon>
        <taxon>Alphaproteobacteria</taxon>
        <taxon>Rhodobacterales</taxon>
        <taxon>Roseobacteraceae</taxon>
        <taxon>Palleronia</taxon>
    </lineage>
</organism>
<dbReference type="PANTHER" id="PTHR43788">
    <property type="entry name" value="DNA2/NAM7 HELICASE FAMILY MEMBER"/>
    <property type="match status" value="1"/>
</dbReference>
<dbReference type="InterPro" id="IPR050534">
    <property type="entry name" value="Coronavir_polyprotein_1ab"/>
</dbReference>
<evidence type="ECO:0000256" key="3">
    <source>
        <dbReference type="SAM" id="MobiDB-lite"/>
    </source>
</evidence>
<dbReference type="PANTHER" id="PTHR43788:SF6">
    <property type="entry name" value="DNA HELICASE B"/>
    <property type="match status" value="1"/>
</dbReference>
<dbReference type="SUPFAM" id="SSF52540">
    <property type="entry name" value="P-loop containing nucleoside triphosphate hydrolases"/>
    <property type="match status" value="2"/>
</dbReference>
<feature type="region of interest" description="Disordered" evidence="3">
    <location>
        <begin position="158"/>
        <end position="184"/>
    </location>
</feature>
<keyword evidence="2" id="KW-0067">ATP-binding</keyword>
<feature type="compositionally biased region" description="Low complexity" evidence="3">
    <location>
        <begin position="158"/>
        <end position="173"/>
    </location>
</feature>
<reference evidence="4 5" key="1">
    <citation type="submission" date="2018-06" db="EMBL/GenBank/DDBJ databases">
        <title>Genomic Encyclopedia of Archaeal and Bacterial Type Strains, Phase II (KMG-II): from individual species to whole genera.</title>
        <authorList>
            <person name="Goeker M."/>
        </authorList>
    </citation>
    <scope>NUCLEOTIDE SEQUENCE [LARGE SCALE GENOMIC DNA]</scope>
    <source>
        <strain evidence="4 5">DSM 22009</strain>
    </source>
</reference>
<accession>A0A2W7N2M4</accession>
<evidence type="ECO:0000313" key="4">
    <source>
        <dbReference type="EMBL" id="PZX14310.1"/>
    </source>
</evidence>
<comment type="caution">
    <text evidence="4">The sequence shown here is derived from an EMBL/GenBank/DDBJ whole genome shotgun (WGS) entry which is preliminary data.</text>
</comment>
<sequence>MRASPNAELDRHLGKHIFDADEHDAVKARVLGRIDVLALHDTETGRAVGRYTTRGVRNQERAALADGAVVAAGRHRALSAAAQGAGLRGRTLREDQRSAFDHAVGARGLVLVEGRAGTGKSYTLGAIRDAHEAAGYAVVGLAPTNAVAQDLKADGFGRSAGASRSAGANRTASDGPGPGPLREGRAATVHSELFRLKNGHVSWDARTLVVVDEAAMLDARVTGELLAEARRSGAKVLFAGDDRQLASIERGGLFPELKRRHGAVEIVQVTRQRVDWQRQAARDLSEGRTYDAIAAFANNGALHWSGRQAGAEEALVARWRADSATDPQATRFVFAYTNREVDALNARLRAVRKGRGELGDDVRLETTHGAADFAVGDRVQVTETLRTARLWNGNAGVITGIDADTGRITARLDGAGTEPGREVSWRASEFTGFRHGYAGTIYKGQGKTIDHTYLLHSAHWRQASSYVALTRQRESARVFAATETATDLGQLARQMSRREVRAASIAWATREELPELRPAEGVRPAAGPAGTGQGETKPTAERSEGRVAPAATGSARCAKCRRAALADPAAGQRGADRPGGAIGGRRCRTESAARTGGARGLPPRCLPQSAKGPGTARRPREDARHDLGRPAD</sequence>
<dbReference type="Gene3D" id="2.30.30.940">
    <property type="match status" value="1"/>
</dbReference>
<keyword evidence="1" id="KW-0547">Nucleotide-binding</keyword>
<feature type="region of interest" description="Disordered" evidence="3">
    <location>
        <begin position="515"/>
        <end position="632"/>
    </location>
</feature>
<feature type="compositionally biased region" description="Basic and acidic residues" evidence="3">
    <location>
        <begin position="618"/>
        <end position="632"/>
    </location>
</feature>
<name>A0A2W7N2M4_9RHOB</name>
<evidence type="ECO:0000313" key="5">
    <source>
        <dbReference type="Proteomes" id="UP000248916"/>
    </source>
</evidence>
<dbReference type="Pfam" id="PF13604">
    <property type="entry name" value="AAA_30"/>
    <property type="match status" value="1"/>
</dbReference>
<evidence type="ECO:0000256" key="2">
    <source>
        <dbReference type="ARBA" id="ARBA00022840"/>
    </source>
</evidence>
<gene>
    <name evidence="4" type="ORF">LX81_02893</name>
</gene>
<protein>
    <submittedName>
        <fullName evidence="4">AAA domain-containing protein</fullName>
    </submittedName>
</protein>
<evidence type="ECO:0000256" key="1">
    <source>
        <dbReference type="ARBA" id="ARBA00022741"/>
    </source>
</evidence>
<proteinExistence type="predicted"/>
<dbReference type="Gene3D" id="3.40.50.300">
    <property type="entry name" value="P-loop containing nucleotide triphosphate hydrolases"/>
    <property type="match status" value="2"/>
</dbReference>
<dbReference type="EMBL" id="QKZL01000014">
    <property type="protein sequence ID" value="PZX14310.1"/>
    <property type="molecule type" value="Genomic_DNA"/>
</dbReference>
<dbReference type="GO" id="GO:0005524">
    <property type="term" value="F:ATP binding"/>
    <property type="evidence" value="ECO:0007669"/>
    <property type="project" value="UniProtKB-KW"/>
</dbReference>
<dbReference type="AlphaFoldDB" id="A0A2W7N2M4"/>
<keyword evidence="5" id="KW-1185">Reference proteome</keyword>